<dbReference type="AlphaFoldDB" id="A0A7S9LR57"/>
<dbReference type="RefSeq" id="WP_196102815.1">
    <property type="nucleotide sequence ID" value="NZ_CP064942.1"/>
</dbReference>
<keyword evidence="3" id="KW-1185">Reference proteome</keyword>
<proteinExistence type="predicted"/>
<evidence type="ECO:0000256" key="1">
    <source>
        <dbReference type="ARBA" id="ARBA00022801"/>
    </source>
</evidence>
<dbReference type="Pfam" id="PF00300">
    <property type="entry name" value="His_Phos_1"/>
    <property type="match status" value="1"/>
</dbReference>
<reference evidence="2 3" key="1">
    <citation type="submission" date="2020-11" db="EMBL/GenBank/DDBJ databases">
        <title>Description of Pontivivens ytuae sp. nov. isolated from deep sea sediment of Mariana Trench.</title>
        <authorList>
            <person name="Wang Z."/>
            <person name="Sun Q.-L."/>
            <person name="Xu X.-D."/>
            <person name="Tang Y.-Z."/>
            <person name="Zhang J."/>
        </authorList>
    </citation>
    <scope>NUCLEOTIDE SEQUENCE [LARGE SCALE GENOMIC DNA]</scope>
    <source>
        <strain evidence="2 3">MT2928</strain>
    </source>
</reference>
<evidence type="ECO:0000313" key="3">
    <source>
        <dbReference type="Proteomes" id="UP000594800"/>
    </source>
</evidence>
<dbReference type="SUPFAM" id="SSF53254">
    <property type="entry name" value="Phosphoglycerate mutase-like"/>
    <property type="match status" value="1"/>
</dbReference>
<dbReference type="KEGG" id="poz:I0K15_17775"/>
<evidence type="ECO:0000313" key="2">
    <source>
        <dbReference type="EMBL" id="QPH53606.1"/>
    </source>
</evidence>
<dbReference type="EMBL" id="CP064942">
    <property type="protein sequence ID" value="QPH53606.1"/>
    <property type="molecule type" value="Genomic_DNA"/>
</dbReference>
<organism evidence="2 3">
    <name type="scientific">Pontivivens ytuae</name>
    <dbReference type="NCBI Taxonomy" id="2789856"/>
    <lineage>
        <taxon>Bacteria</taxon>
        <taxon>Pseudomonadati</taxon>
        <taxon>Pseudomonadota</taxon>
        <taxon>Alphaproteobacteria</taxon>
        <taxon>Rhodobacterales</taxon>
        <taxon>Paracoccaceae</taxon>
        <taxon>Pontivivens</taxon>
    </lineage>
</organism>
<gene>
    <name evidence="2" type="ORF">I0K15_17775</name>
</gene>
<dbReference type="PANTHER" id="PTHR20935">
    <property type="entry name" value="PHOSPHOGLYCERATE MUTASE-RELATED"/>
    <property type="match status" value="1"/>
</dbReference>
<keyword evidence="1" id="KW-0378">Hydrolase</keyword>
<dbReference type="Proteomes" id="UP000594800">
    <property type="component" value="Chromosome"/>
</dbReference>
<name>A0A7S9LR57_9RHOB</name>
<dbReference type="InterPro" id="IPR013078">
    <property type="entry name" value="His_Pase_superF_clade-1"/>
</dbReference>
<dbReference type="CDD" id="cd07067">
    <property type="entry name" value="HP_PGM_like"/>
    <property type="match status" value="1"/>
</dbReference>
<sequence>MADILLVRHAQASFGADDYDKLSDLGHEQARWLGGYMAAHDLGFDRVIRGGLRRHRETVEGIAAAHPLPDIAEDPRLDEFHYSGLEEDYIAATGSTAATSRIDFIRRFPTIYTAWERGEFTGAGETYAAFRNRIEAALDTAVSAGGRTLIVTSGGVIGATLGRVLGLTPEATADLTLNIHNASLHRLVLEDGRLRLSLFNASPHLDPQERAHARTYI</sequence>
<dbReference type="SMART" id="SM00855">
    <property type="entry name" value="PGAM"/>
    <property type="match status" value="1"/>
</dbReference>
<dbReference type="Gene3D" id="3.40.50.1240">
    <property type="entry name" value="Phosphoglycerate mutase-like"/>
    <property type="match status" value="1"/>
</dbReference>
<dbReference type="InterPro" id="IPR029033">
    <property type="entry name" value="His_PPase_superfam"/>
</dbReference>
<dbReference type="InterPro" id="IPR051021">
    <property type="entry name" value="Mito_Ser/Thr_phosphatase"/>
</dbReference>
<dbReference type="GO" id="GO:0016787">
    <property type="term" value="F:hydrolase activity"/>
    <property type="evidence" value="ECO:0007669"/>
    <property type="project" value="UniProtKB-KW"/>
</dbReference>
<accession>A0A7S9LR57</accession>
<protein>
    <submittedName>
        <fullName evidence="2">Histidine phosphatase family protein</fullName>
    </submittedName>
</protein>
<dbReference type="PANTHER" id="PTHR20935:SF0">
    <property type="entry name" value="SERINE_THREONINE-PROTEIN PHOSPHATASE PGAM5, MITOCHONDRIAL"/>
    <property type="match status" value="1"/>
</dbReference>